<dbReference type="RefSeq" id="XP_013902826.1">
    <property type="nucleotide sequence ID" value="XM_014047372.1"/>
</dbReference>
<dbReference type="GO" id="GO:0031625">
    <property type="term" value="F:ubiquitin protein ligase binding"/>
    <property type="evidence" value="ECO:0007669"/>
    <property type="project" value="TreeGrafter"/>
</dbReference>
<proteinExistence type="predicted"/>
<evidence type="ECO:0000313" key="1">
    <source>
        <dbReference type="EMBL" id="KIZ03807.1"/>
    </source>
</evidence>
<dbReference type="KEGG" id="mng:MNEG_4147"/>
<sequence>MGLKKVGWVFAQSNKQRDYIISGAEVAQMAAVQGELGEHSVTVVVSFDPNEQGGHVHFEAFQCSAQAVELSRTGWIKGEAPAEGGGPSGAVEIVNPTEPDFKEPAIVAGKDATVVDSDWFLCPLKILDHEGPFMAAFPVENRLIPQTKGDLRDHLRRHSSKPYEARLADMHLLLWLTKQPNMDPADMLPVCEAVRARQPLLEGYRVIIDSIAGLG</sequence>
<protein>
    <submittedName>
        <fullName evidence="1">NPL4-like protein 1</fullName>
    </submittedName>
</protein>
<dbReference type="InterPro" id="IPR016563">
    <property type="entry name" value="Npl4"/>
</dbReference>
<dbReference type="PANTHER" id="PTHR12710:SF0">
    <property type="entry name" value="NUCLEAR PROTEIN LOCALIZATION PROTEIN 4 HOMOLOG"/>
    <property type="match status" value="1"/>
</dbReference>
<evidence type="ECO:0000313" key="2">
    <source>
        <dbReference type="Proteomes" id="UP000054498"/>
    </source>
</evidence>
<keyword evidence="2" id="KW-1185">Reference proteome</keyword>
<dbReference type="GeneID" id="25737025"/>
<dbReference type="STRING" id="145388.A0A0D2MTL7"/>
<reference evidence="1 2" key="1">
    <citation type="journal article" date="2013" name="BMC Genomics">
        <title>Reconstruction of the lipid metabolism for the microalga Monoraphidium neglectum from its genome sequence reveals characteristics suitable for biofuel production.</title>
        <authorList>
            <person name="Bogen C."/>
            <person name="Al-Dilaimi A."/>
            <person name="Albersmeier A."/>
            <person name="Wichmann J."/>
            <person name="Grundmann M."/>
            <person name="Rupp O."/>
            <person name="Lauersen K.J."/>
            <person name="Blifernez-Klassen O."/>
            <person name="Kalinowski J."/>
            <person name="Goesmann A."/>
            <person name="Mussgnug J.H."/>
            <person name="Kruse O."/>
        </authorList>
    </citation>
    <scope>NUCLEOTIDE SEQUENCE [LARGE SCALE GENOMIC DNA]</scope>
    <source>
        <strain evidence="1 2">SAG 48.87</strain>
    </source>
</reference>
<organism evidence="1 2">
    <name type="scientific">Monoraphidium neglectum</name>
    <dbReference type="NCBI Taxonomy" id="145388"/>
    <lineage>
        <taxon>Eukaryota</taxon>
        <taxon>Viridiplantae</taxon>
        <taxon>Chlorophyta</taxon>
        <taxon>core chlorophytes</taxon>
        <taxon>Chlorophyceae</taxon>
        <taxon>CS clade</taxon>
        <taxon>Sphaeropleales</taxon>
        <taxon>Selenastraceae</taxon>
        <taxon>Monoraphidium</taxon>
    </lineage>
</organism>
<dbReference type="OrthoDB" id="10251089at2759"/>
<dbReference type="GO" id="GO:0005634">
    <property type="term" value="C:nucleus"/>
    <property type="evidence" value="ECO:0007669"/>
    <property type="project" value="TreeGrafter"/>
</dbReference>
<name>A0A0D2MTL7_9CHLO</name>
<accession>A0A0D2MTL7</accession>
<dbReference type="EMBL" id="KK100779">
    <property type="protein sequence ID" value="KIZ03807.1"/>
    <property type="molecule type" value="Genomic_DNA"/>
</dbReference>
<gene>
    <name evidence="1" type="ORF">MNEG_4147</name>
</gene>
<dbReference type="AlphaFoldDB" id="A0A0D2MTL7"/>
<dbReference type="GO" id="GO:0043130">
    <property type="term" value="F:ubiquitin binding"/>
    <property type="evidence" value="ECO:0007669"/>
    <property type="project" value="TreeGrafter"/>
</dbReference>
<dbReference type="GO" id="GO:0006511">
    <property type="term" value="P:ubiquitin-dependent protein catabolic process"/>
    <property type="evidence" value="ECO:0007669"/>
    <property type="project" value="InterPro"/>
</dbReference>
<dbReference type="PANTHER" id="PTHR12710">
    <property type="entry name" value="NUCLEAR PROTEIN LOCALIZATION 4"/>
    <property type="match status" value="1"/>
</dbReference>
<dbReference type="Proteomes" id="UP000054498">
    <property type="component" value="Unassembled WGS sequence"/>
</dbReference>